<dbReference type="GO" id="GO:0016567">
    <property type="term" value="P:protein ubiquitination"/>
    <property type="evidence" value="ECO:0007669"/>
    <property type="project" value="InterPro"/>
</dbReference>
<feature type="region of interest" description="Disordered" evidence="1">
    <location>
        <begin position="270"/>
        <end position="296"/>
    </location>
</feature>
<dbReference type="VEuPathDB" id="AmoebaDB:NAEGRDRAFT_53098"/>
<dbReference type="InterPro" id="IPR003613">
    <property type="entry name" value="Ubox_domain"/>
</dbReference>
<feature type="compositionally biased region" description="Low complexity" evidence="1">
    <location>
        <begin position="95"/>
        <end position="150"/>
    </location>
</feature>
<dbReference type="Pfam" id="PF04564">
    <property type="entry name" value="U-box"/>
    <property type="match status" value="1"/>
</dbReference>
<dbReference type="Gene3D" id="3.30.40.10">
    <property type="entry name" value="Zinc/RING finger domain, C3HC4 (zinc finger)"/>
    <property type="match status" value="1"/>
</dbReference>
<evidence type="ECO:0000313" key="3">
    <source>
        <dbReference type="EMBL" id="EFC38344.1"/>
    </source>
</evidence>
<dbReference type="Proteomes" id="UP000006671">
    <property type="component" value="Unassembled WGS sequence"/>
</dbReference>
<protein>
    <submittedName>
        <fullName evidence="3">Predicted protein</fullName>
    </submittedName>
</protein>
<name>D2VXS9_NAEGR</name>
<keyword evidence="4" id="KW-1185">Reference proteome</keyword>
<dbReference type="KEGG" id="ngr:NAEGRDRAFT_53098"/>
<evidence type="ECO:0000256" key="1">
    <source>
        <dbReference type="SAM" id="MobiDB-lite"/>
    </source>
</evidence>
<accession>D2VXS9</accession>
<evidence type="ECO:0000313" key="4">
    <source>
        <dbReference type="Proteomes" id="UP000006671"/>
    </source>
</evidence>
<dbReference type="EMBL" id="GG738908">
    <property type="protein sequence ID" value="EFC38344.1"/>
    <property type="molecule type" value="Genomic_DNA"/>
</dbReference>
<evidence type="ECO:0000259" key="2">
    <source>
        <dbReference type="Pfam" id="PF04564"/>
    </source>
</evidence>
<proteinExistence type="predicted"/>
<dbReference type="GeneID" id="8858224"/>
<feature type="compositionally biased region" description="Acidic residues" evidence="1">
    <location>
        <begin position="282"/>
        <end position="296"/>
    </location>
</feature>
<feature type="region of interest" description="Disordered" evidence="1">
    <location>
        <begin position="1"/>
        <end position="155"/>
    </location>
</feature>
<organism evidence="4">
    <name type="scientific">Naegleria gruberi</name>
    <name type="common">Amoeba</name>
    <dbReference type="NCBI Taxonomy" id="5762"/>
    <lineage>
        <taxon>Eukaryota</taxon>
        <taxon>Discoba</taxon>
        <taxon>Heterolobosea</taxon>
        <taxon>Tetramitia</taxon>
        <taxon>Eutetramitia</taxon>
        <taxon>Vahlkampfiidae</taxon>
        <taxon>Naegleria</taxon>
    </lineage>
</organism>
<dbReference type="InterPro" id="IPR013083">
    <property type="entry name" value="Znf_RING/FYVE/PHD"/>
</dbReference>
<gene>
    <name evidence="3" type="ORF">NAEGRDRAFT_53098</name>
</gene>
<reference evidence="3 4" key="1">
    <citation type="journal article" date="2010" name="Cell">
        <title>The genome of Naegleria gruberi illuminates early eukaryotic versatility.</title>
        <authorList>
            <person name="Fritz-Laylin L.K."/>
            <person name="Prochnik S.E."/>
            <person name="Ginger M.L."/>
            <person name="Dacks J.B."/>
            <person name="Carpenter M.L."/>
            <person name="Field M.C."/>
            <person name="Kuo A."/>
            <person name="Paredez A."/>
            <person name="Chapman J."/>
            <person name="Pham J."/>
            <person name="Shu S."/>
            <person name="Neupane R."/>
            <person name="Cipriano M."/>
            <person name="Mancuso J."/>
            <person name="Tu H."/>
            <person name="Salamov A."/>
            <person name="Lindquist E."/>
            <person name="Shapiro H."/>
            <person name="Lucas S."/>
            <person name="Grigoriev I.V."/>
            <person name="Cande W.Z."/>
            <person name="Fulton C."/>
            <person name="Rokhsar D.S."/>
            <person name="Dawson S.C."/>
        </authorList>
    </citation>
    <scope>NUCLEOTIDE SEQUENCE [LARGE SCALE GENOMIC DNA]</scope>
    <source>
        <strain evidence="3 4">NEG-M</strain>
    </source>
</reference>
<sequence>MAPSSPSNSSSSSSENSSSLFLSLKAKPEPNSPSVSEESSPLEQSTNSQVSTIIPPQNNNNNTNSQQHNTLPSATTTSTSGSSSNKSSPSHDEATSSSPSSTNTKPGNSTVKKAVGVNSNAQASSGSSSTTVIPQQVSSLNTSTTNTSTSGVPNKPVLMQSKKAINPHQPMNAYLPPQLIHHPPQLFDPNGAMPYQQPPVRVANGSGKQQVYPAGIPQGTVPNPLHYSYTYPGAHPSIMQSQPPTAFYPPPPPHGSSMVHDTNSLYVPMMQPHPTLPNSEAESSDDSEYSESDDEDQYTIVTMQKPSPYTEIKKKYEDLMKLYTKACKELTVAQAEISELKRKRDTPGSRGVFNPPTNTASTSSAHTALSPVAKKKKTESPIFEPIRRTELIPLGVDKTGNSQRSTSYQQLETSITSLPPQNMVIAPVSPSSDSSSSVSLNTLVYIYYYDGGCDGHGSRQLKANGKRIFIDINWDEIFKFRQDDCLHMCIFVNTSTVDKVKDSDLIATFKILRSDGDKVKISKIRENLRRLNLQNQFSHIGHIKFFIQIRGNDQLFDYTDKILLYSKTQHNIASFEPSNQKEYNELSKLFYQPERFTVFKKDGTIEEDLERFRQLNSIDKQTGVNQAAVVENSQTTAQAQHQQPATENTLESLTENVHQLMQSIKFPLKKVVIGTRRTTLVMSDPNSESDRSLILSIYGIDNDLIDKLLKWVKIYFVHGTLISDSDPIFDSLKGMKYFDLINPSNRNKHSKKAKDIQEFLDRHSDLSTTKDGLTKLHNTESMRLKILLHEDRYSVIVNYKGRVYELIDSNYLDKHPTIKSKYEQVNGSIPPFAIWAKWPLHHPTDKRMLCGGDFFEISHQSIEEIVLDDPNQSQITNTEIDPTVITCPISMCLFFDPVVAADNVTYEKEVYKKWCVKKNEVVSPVTGRRITTKFTNDVVIRNKVQIYLQKHIHLKLSEDYYIPRYAVEAFRKAVISGATEDAAILCKEDIRLIIFKPDELKNINEDIEVEDSLSGYNLAFMYNNCQLLNTMKDIITENMYLALQQNSTSTVEILSYHLDAIETKISDFRECNKVKLQAEVAMDHTLINA</sequence>
<dbReference type="GO" id="GO:0004842">
    <property type="term" value="F:ubiquitin-protein transferase activity"/>
    <property type="evidence" value="ECO:0007669"/>
    <property type="project" value="InterPro"/>
</dbReference>
<dbReference type="AlphaFoldDB" id="D2VXS9"/>
<dbReference type="InParanoid" id="D2VXS9"/>
<dbReference type="STRING" id="5762.D2VXS9"/>
<feature type="compositionally biased region" description="Low complexity" evidence="1">
    <location>
        <begin position="1"/>
        <end position="19"/>
    </location>
</feature>
<dbReference type="OrthoDB" id="10064100at2759"/>
<dbReference type="RefSeq" id="XP_002671088.1">
    <property type="nucleotide sequence ID" value="XM_002671042.1"/>
</dbReference>
<dbReference type="SUPFAM" id="SSF57850">
    <property type="entry name" value="RING/U-box"/>
    <property type="match status" value="1"/>
</dbReference>
<feature type="region of interest" description="Disordered" evidence="1">
    <location>
        <begin position="341"/>
        <end position="379"/>
    </location>
</feature>
<feature type="compositionally biased region" description="Low complexity" evidence="1">
    <location>
        <begin position="73"/>
        <end position="88"/>
    </location>
</feature>
<feature type="compositionally biased region" description="Low complexity" evidence="1">
    <location>
        <begin position="32"/>
        <end position="66"/>
    </location>
</feature>
<feature type="compositionally biased region" description="Low complexity" evidence="1">
    <location>
        <begin position="355"/>
        <end position="371"/>
    </location>
</feature>
<feature type="domain" description="U-box" evidence="2">
    <location>
        <begin position="885"/>
        <end position="951"/>
    </location>
</feature>